<feature type="signal peptide" evidence="2">
    <location>
        <begin position="1"/>
        <end position="21"/>
    </location>
</feature>
<reference evidence="3" key="1">
    <citation type="submission" date="2021-05" db="EMBL/GenBank/DDBJ databases">
        <authorList>
            <person name="Alioto T."/>
            <person name="Alioto T."/>
            <person name="Gomez Garrido J."/>
        </authorList>
    </citation>
    <scope>NUCLEOTIDE SEQUENCE</scope>
</reference>
<evidence type="ECO:0000256" key="2">
    <source>
        <dbReference type="SAM" id="SignalP"/>
    </source>
</evidence>
<protein>
    <submittedName>
        <fullName evidence="3">Uncharacterized protein</fullName>
    </submittedName>
</protein>
<keyword evidence="1" id="KW-0472">Membrane</keyword>
<sequence length="104" mass="11682">MFHCPRRCLSMSLFLLTHCYCCSRGSSGVFAILKCILLSSLYPMVYTGVMVGGIGLSALMCWGWEVVFPSILERGGRYEFRAQRIGLSAALLYWGCGRFSWSTF</sequence>
<name>A0A8D8XFR5_9HEMI</name>
<feature type="transmembrane region" description="Helical" evidence="1">
    <location>
        <begin position="41"/>
        <end position="64"/>
    </location>
</feature>
<dbReference type="AlphaFoldDB" id="A0A8D8XFR5"/>
<organism evidence="3">
    <name type="scientific">Cacopsylla melanoneura</name>
    <dbReference type="NCBI Taxonomy" id="428564"/>
    <lineage>
        <taxon>Eukaryota</taxon>
        <taxon>Metazoa</taxon>
        <taxon>Ecdysozoa</taxon>
        <taxon>Arthropoda</taxon>
        <taxon>Hexapoda</taxon>
        <taxon>Insecta</taxon>
        <taxon>Pterygota</taxon>
        <taxon>Neoptera</taxon>
        <taxon>Paraneoptera</taxon>
        <taxon>Hemiptera</taxon>
        <taxon>Sternorrhyncha</taxon>
        <taxon>Psylloidea</taxon>
        <taxon>Psyllidae</taxon>
        <taxon>Psyllinae</taxon>
        <taxon>Cacopsylla</taxon>
    </lineage>
</organism>
<keyword evidence="1" id="KW-1133">Transmembrane helix</keyword>
<evidence type="ECO:0000313" key="3">
    <source>
        <dbReference type="EMBL" id="CAG6693349.1"/>
    </source>
</evidence>
<keyword evidence="2" id="KW-0732">Signal</keyword>
<feature type="chain" id="PRO_5034058293" evidence="2">
    <location>
        <begin position="22"/>
        <end position="104"/>
    </location>
</feature>
<accession>A0A8D8XFR5</accession>
<proteinExistence type="predicted"/>
<keyword evidence="1" id="KW-0812">Transmembrane</keyword>
<evidence type="ECO:0000256" key="1">
    <source>
        <dbReference type="SAM" id="Phobius"/>
    </source>
</evidence>
<dbReference type="EMBL" id="HBUF01311966">
    <property type="protein sequence ID" value="CAG6693349.1"/>
    <property type="molecule type" value="Transcribed_RNA"/>
</dbReference>